<keyword evidence="2" id="KW-0677">Repeat</keyword>
<evidence type="ECO:0000313" key="8">
    <source>
        <dbReference type="Proteomes" id="UP000708208"/>
    </source>
</evidence>
<name>A0A8J2NW59_9HEXA</name>
<dbReference type="EMBL" id="CAJVCH010168840">
    <property type="protein sequence ID" value="CAG7728808.1"/>
    <property type="molecule type" value="Genomic_DNA"/>
</dbReference>
<comment type="caution">
    <text evidence="7">The sequence shown here is derived from an EMBL/GenBank/DDBJ whole genome shotgun (WGS) entry which is preliminary data.</text>
</comment>
<feature type="disulfide bond" evidence="5">
    <location>
        <begin position="191"/>
        <end position="208"/>
    </location>
</feature>
<dbReference type="PROSITE" id="PS50026">
    <property type="entry name" value="EGF_3"/>
    <property type="match status" value="1"/>
</dbReference>
<keyword evidence="3" id="KW-0106">Calcium</keyword>
<reference evidence="7" key="1">
    <citation type="submission" date="2021-06" db="EMBL/GenBank/DDBJ databases">
        <authorList>
            <person name="Hodson N. C."/>
            <person name="Mongue J. A."/>
            <person name="Jaron S. K."/>
        </authorList>
    </citation>
    <scope>NUCLEOTIDE SEQUENCE</scope>
</reference>
<evidence type="ECO:0000256" key="3">
    <source>
        <dbReference type="ARBA" id="ARBA00022837"/>
    </source>
</evidence>
<dbReference type="Pfam" id="PF12662">
    <property type="entry name" value="cEGF"/>
    <property type="match status" value="1"/>
</dbReference>
<evidence type="ECO:0000256" key="5">
    <source>
        <dbReference type="PROSITE-ProRule" id="PRU00076"/>
    </source>
</evidence>
<dbReference type="PANTHER" id="PTHR10199">
    <property type="entry name" value="THROMBOSPONDIN"/>
    <property type="match status" value="1"/>
</dbReference>
<organism evidence="7 8">
    <name type="scientific">Allacma fusca</name>
    <dbReference type="NCBI Taxonomy" id="39272"/>
    <lineage>
        <taxon>Eukaryota</taxon>
        <taxon>Metazoa</taxon>
        <taxon>Ecdysozoa</taxon>
        <taxon>Arthropoda</taxon>
        <taxon>Hexapoda</taxon>
        <taxon>Collembola</taxon>
        <taxon>Symphypleona</taxon>
        <taxon>Sminthuridae</taxon>
        <taxon>Allacma</taxon>
    </lineage>
</organism>
<dbReference type="AlphaFoldDB" id="A0A8J2NW59"/>
<evidence type="ECO:0000259" key="6">
    <source>
        <dbReference type="PROSITE" id="PS50026"/>
    </source>
</evidence>
<evidence type="ECO:0000256" key="1">
    <source>
        <dbReference type="ARBA" id="ARBA00022536"/>
    </source>
</evidence>
<sequence>MRLAVLAQEAPLETDVFATRVFLVESGLVTMAFNAEILLTASNVDLVHPAILGMGKPANAFGHVLPTRVSPEFTVMMRTVDPIDVVPALLAILEMGKLVVLELLAGRALASVGSNVTTLLKGINVVNALRVSSVMEKDAPEEILVIPIPAIPGSSVSMKELDSTDVEHVLGYTGDGQRCTPHRGNCATNPCSPGVTCTETDEAPGYRCGACMAGFTGDGTRCTDINEVRNLLQNTNIA</sequence>
<accession>A0A8J2NW59</accession>
<dbReference type="PANTHER" id="PTHR10199:SF100">
    <property type="entry name" value="THROMBOSPONDIN, ISOFORM A"/>
    <property type="match status" value="1"/>
</dbReference>
<evidence type="ECO:0000256" key="2">
    <source>
        <dbReference type="ARBA" id="ARBA00022737"/>
    </source>
</evidence>
<comment type="caution">
    <text evidence="5">Lacks conserved residue(s) required for the propagation of feature annotation.</text>
</comment>
<evidence type="ECO:0000313" key="7">
    <source>
        <dbReference type="EMBL" id="CAG7728808.1"/>
    </source>
</evidence>
<protein>
    <recommendedName>
        <fullName evidence="6">EGF-like domain-containing protein</fullName>
    </recommendedName>
</protein>
<dbReference type="Proteomes" id="UP000708208">
    <property type="component" value="Unassembled WGS sequence"/>
</dbReference>
<keyword evidence="1 5" id="KW-0245">EGF-like domain</keyword>
<dbReference type="CDD" id="cd00053">
    <property type="entry name" value="EGF"/>
    <property type="match status" value="1"/>
</dbReference>
<dbReference type="InterPro" id="IPR000742">
    <property type="entry name" value="EGF"/>
</dbReference>
<keyword evidence="8" id="KW-1185">Reference proteome</keyword>
<dbReference type="FunFam" id="2.10.25.10:FF:000027">
    <property type="entry name" value="Thrombospondin 3"/>
    <property type="match status" value="1"/>
</dbReference>
<dbReference type="InterPro" id="IPR026823">
    <property type="entry name" value="cEGF"/>
</dbReference>
<keyword evidence="4 5" id="KW-1015">Disulfide bond</keyword>
<gene>
    <name evidence="7" type="ORF">AFUS01_LOCUS17564</name>
</gene>
<feature type="domain" description="EGF-like" evidence="6">
    <location>
        <begin position="182"/>
        <end position="223"/>
    </location>
</feature>
<dbReference type="SMART" id="SM00181">
    <property type="entry name" value="EGF"/>
    <property type="match status" value="1"/>
</dbReference>
<evidence type="ECO:0000256" key="4">
    <source>
        <dbReference type="ARBA" id="ARBA00023157"/>
    </source>
</evidence>
<proteinExistence type="predicted"/>
<dbReference type="OrthoDB" id="14563at2759"/>